<dbReference type="OrthoDB" id="1331475at2"/>
<evidence type="ECO:0000256" key="1">
    <source>
        <dbReference type="SAM" id="Phobius"/>
    </source>
</evidence>
<dbReference type="GeneID" id="47721664"/>
<gene>
    <name evidence="2" type="ORF">MARIT_0053</name>
</gene>
<keyword evidence="1" id="KW-1133">Transmembrane helix</keyword>
<keyword evidence="1" id="KW-0812">Transmembrane</keyword>
<protein>
    <submittedName>
        <fullName evidence="2">Uncharacterized protein</fullName>
    </submittedName>
</protein>
<dbReference type="EMBL" id="LT634361">
    <property type="protein sequence ID" value="SFZ79974.1"/>
    <property type="molecule type" value="Genomic_DNA"/>
</dbReference>
<sequence>MKNSKIKINIGIIGYLPFEFDKELIKNHSSDIFEIVGEIDDYHFNGDSDTEFWGYSDRLLNDEIPTNSEADFFIGITYVPIEDNYYARRLENNRIVLSYYEMYQILKDGNIPLENLLLRVLYAYSLVYLRQNNTIPPQREFLGFTHDDTRGCLFDMNGNKTDVLFSVDKPVICDDCTTRLRQEKVSDNKISKIKTEIKGIRKKKFYKIADFVKAKPILAIFISALFGIVLSILAAVIFELTIKDYISTDKSIELKPKVDNIELK</sequence>
<dbReference type="RefSeq" id="WP_024742561.1">
    <property type="nucleotide sequence ID" value="NZ_BAUG01000116.1"/>
</dbReference>
<dbReference type="STRING" id="1349785.GCA_000509405_00067"/>
<dbReference type="AlphaFoldDB" id="A0A2H1E6D9"/>
<dbReference type="Proteomes" id="UP000231564">
    <property type="component" value="Chromosome MARIT"/>
</dbReference>
<keyword evidence="1" id="KW-0472">Membrane</keyword>
<organism evidence="2 3">
    <name type="scientific">Tenacibaculum maritimum NCIMB 2154</name>
    <dbReference type="NCBI Taxonomy" id="1349785"/>
    <lineage>
        <taxon>Bacteria</taxon>
        <taxon>Pseudomonadati</taxon>
        <taxon>Bacteroidota</taxon>
        <taxon>Flavobacteriia</taxon>
        <taxon>Flavobacteriales</taxon>
        <taxon>Flavobacteriaceae</taxon>
        <taxon>Tenacibaculum</taxon>
    </lineage>
</organism>
<keyword evidence="3" id="KW-1185">Reference proteome</keyword>
<feature type="transmembrane region" description="Helical" evidence="1">
    <location>
        <begin position="217"/>
        <end position="238"/>
    </location>
</feature>
<dbReference type="KEGG" id="tmar:MARIT_0053"/>
<evidence type="ECO:0000313" key="2">
    <source>
        <dbReference type="EMBL" id="SFZ79974.1"/>
    </source>
</evidence>
<reference evidence="2 3" key="1">
    <citation type="submission" date="2016-11" db="EMBL/GenBank/DDBJ databases">
        <authorList>
            <person name="Jaros S."/>
            <person name="Januszkiewicz K."/>
            <person name="Wedrychowicz H."/>
        </authorList>
    </citation>
    <scope>NUCLEOTIDE SEQUENCE [LARGE SCALE GENOMIC DNA]</scope>
    <source>
        <strain evidence="2">NCIMB 2154T</strain>
    </source>
</reference>
<name>A0A2H1E6D9_9FLAO</name>
<evidence type="ECO:0000313" key="3">
    <source>
        <dbReference type="Proteomes" id="UP000231564"/>
    </source>
</evidence>
<accession>A0A2H1E6D9</accession>
<proteinExistence type="predicted"/>